<dbReference type="AlphaFoldDB" id="A0A150HA07"/>
<evidence type="ECO:0000313" key="3">
    <source>
        <dbReference type="EMBL" id="KXZ61232.1"/>
    </source>
</evidence>
<gene>
    <name evidence="4" type="ORF">Mlaev_00657</name>
    <name evidence="3" type="ORF">Mlaev_00755</name>
    <name evidence="2" type="ORF">Mlaev_01301</name>
    <name evidence="1" type="ORF">Mlaev_02494</name>
</gene>
<dbReference type="EMBL" id="LRAD01000019">
    <property type="protein sequence ID" value="KXZ61398.1"/>
    <property type="molecule type" value="Genomic_DNA"/>
</dbReference>
<dbReference type="Proteomes" id="UP000075357">
    <property type="component" value="Unassembled WGS sequence"/>
</dbReference>
<proteinExistence type="predicted"/>
<keyword evidence="5" id="KW-1185">Reference proteome</keyword>
<comment type="caution">
    <text evidence="1">The sequence shown here is derived from an EMBL/GenBank/DDBJ whole genome shotgun (WGS) entry which is preliminary data.</text>
</comment>
<evidence type="ECO:0000313" key="2">
    <source>
        <dbReference type="EMBL" id="KXZ60754.1"/>
    </source>
</evidence>
<protein>
    <submittedName>
        <fullName evidence="1">Uncharacterized protein</fullName>
    </submittedName>
</protein>
<name>A0A150HA07_9MICO</name>
<dbReference type="EMBL" id="LRAD01000027">
    <property type="protein sequence ID" value="KXZ60754.1"/>
    <property type="molecule type" value="Genomic_DNA"/>
</dbReference>
<evidence type="ECO:0000313" key="5">
    <source>
        <dbReference type="Proteomes" id="UP000075357"/>
    </source>
</evidence>
<dbReference type="EMBL" id="LRAD01000054">
    <property type="protein sequence ID" value="KXZ58668.1"/>
    <property type="molecule type" value="Genomic_DNA"/>
</dbReference>
<accession>A0A150HA07</accession>
<dbReference type="EMBL" id="LRAD01000021">
    <property type="protein sequence ID" value="KXZ61232.1"/>
    <property type="molecule type" value="Genomic_DNA"/>
</dbReference>
<evidence type="ECO:0000313" key="4">
    <source>
        <dbReference type="EMBL" id="KXZ61398.1"/>
    </source>
</evidence>
<sequence length="31" mass="3459">MRSDKTARSYRAAIALAATLIWIKTDLIHTA</sequence>
<dbReference type="PATRIC" id="fig|36807.3.peg.2537"/>
<evidence type="ECO:0000313" key="1">
    <source>
        <dbReference type="EMBL" id="KXZ58668.1"/>
    </source>
</evidence>
<reference evidence="1 5" key="1">
    <citation type="submission" date="2016-01" db="EMBL/GenBank/DDBJ databases">
        <title>Draft genome sequences of Microbacterium laevaniformans LCDC 91-0039 and the type strain of Microbacterium hominis LCDC 84-209.</title>
        <authorList>
            <person name="Bernier A.-M."/>
            <person name="Bernard K."/>
        </authorList>
    </citation>
    <scope>NUCLEOTIDE SEQUENCE [LARGE SCALE GENOMIC DNA]</scope>
    <source>
        <strain evidence="1 5">LCDC 91-0039</strain>
    </source>
</reference>
<organism evidence="1 5">
    <name type="scientific">Microbacterium laevaniformans</name>
    <dbReference type="NCBI Taxonomy" id="36807"/>
    <lineage>
        <taxon>Bacteria</taxon>
        <taxon>Bacillati</taxon>
        <taxon>Actinomycetota</taxon>
        <taxon>Actinomycetes</taxon>
        <taxon>Micrococcales</taxon>
        <taxon>Microbacteriaceae</taxon>
        <taxon>Microbacterium</taxon>
    </lineage>
</organism>